<evidence type="ECO:0008006" key="11">
    <source>
        <dbReference type="Google" id="ProtNLM"/>
    </source>
</evidence>
<dbReference type="STRING" id="6412.T1F4Z2"/>
<dbReference type="PANTHER" id="PTHR13028:SF0">
    <property type="entry name" value="RRNA-PROCESSING PROTEIN EBP2-RELATED"/>
    <property type="match status" value="1"/>
</dbReference>
<keyword evidence="5" id="KW-0175">Coiled coil</keyword>
<dbReference type="EMBL" id="KB096411">
    <property type="protein sequence ID" value="ESO05038.1"/>
    <property type="molecule type" value="Genomic_DNA"/>
</dbReference>
<dbReference type="KEGG" id="hro:HELRODRAFT_172051"/>
<reference evidence="9" key="3">
    <citation type="submission" date="2015-06" db="UniProtKB">
        <authorList>
            <consortium name="EnsemblMetazoa"/>
        </authorList>
    </citation>
    <scope>IDENTIFICATION</scope>
</reference>
<evidence type="ECO:0000256" key="5">
    <source>
        <dbReference type="ARBA" id="ARBA00023054"/>
    </source>
</evidence>
<evidence type="ECO:0000313" key="9">
    <source>
        <dbReference type="EnsemblMetazoa" id="HelroP172051"/>
    </source>
</evidence>
<dbReference type="InterPro" id="IPR008610">
    <property type="entry name" value="Ebp2"/>
</dbReference>
<dbReference type="EnsemblMetazoa" id="HelroT172051">
    <property type="protein sequence ID" value="HelroP172051"/>
    <property type="gene ID" value="HelroG172051"/>
</dbReference>
<keyword evidence="10" id="KW-1185">Reference proteome</keyword>
<dbReference type="eggNOG" id="KOG3080">
    <property type="taxonomic scope" value="Eukaryota"/>
</dbReference>
<dbReference type="EMBL" id="AMQM01004032">
    <property type="status" value="NOT_ANNOTATED_CDS"/>
    <property type="molecule type" value="Genomic_DNA"/>
</dbReference>
<name>T1F4Z2_HELRO</name>
<feature type="compositionally biased region" description="Basic residues" evidence="7">
    <location>
        <begin position="312"/>
        <end position="329"/>
    </location>
</feature>
<evidence type="ECO:0000313" key="10">
    <source>
        <dbReference type="Proteomes" id="UP000015101"/>
    </source>
</evidence>
<dbReference type="AlphaFoldDB" id="T1F4Z2"/>
<dbReference type="CTD" id="20203891"/>
<dbReference type="InParanoid" id="T1F4Z2"/>
<comment type="similarity">
    <text evidence="3">Belongs to the EBP2 family.</text>
</comment>
<evidence type="ECO:0000313" key="8">
    <source>
        <dbReference type="EMBL" id="ESO05038.1"/>
    </source>
</evidence>
<dbReference type="GO" id="GO:0005730">
    <property type="term" value="C:nucleolus"/>
    <property type="evidence" value="ECO:0000318"/>
    <property type="project" value="GO_Central"/>
</dbReference>
<dbReference type="GeneID" id="20203891"/>
<feature type="region of interest" description="Disordered" evidence="7">
    <location>
        <begin position="162"/>
        <end position="191"/>
    </location>
</feature>
<protein>
    <recommendedName>
        <fullName evidence="11">rRNA-processing protein EBP2</fullName>
    </recommendedName>
</protein>
<comment type="subcellular location">
    <subcellularLocation>
        <location evidence="2">Nucleus</location>
        <location evidence="2">Nucleolus</location>
    </subcellularLocation>
</comment>
<dbReference type="Pfam" id="PF05890">
    <property type="entry name" value="Ebp2"/>
    <property type="match status" value="1"/>
</dbReference>
<dbReference type="GO" id="GO:0034399">
    <property type="term" value="C:nuclear periphery"/>
    <property type="evidence" value="ECO:0000318"/>
    <property type="project" value="GO_Central"/>
</dbReference>
<feature type="region of interest" description="Disordered" evidence="7">
    <location>
        <begin position="236"/>
        <end position="329"/>
    </location>
</feature>
<organism evidence="9 10">
    <name type="scientific">Helobdella robusta</name>
    <name type="common">Californian leech</name>
    <dbReference type="NCBI Taxonomy" id="6412"/>
    <lineage>
        <taxon>Eukaryota</taxon>
        <taxon>Metazoa</taxon>
        <taxon>Spiralia</taxon>
        <taxon>Lophotrochozoa</taxon>
        <taxon>Annelida</taxon>
        <taxon>Clitellata</taxon>
        <taxon>Hirudinea</taxon>
        <taxon>Rhynchobdellida</taxon>
        <taxon>Glossiphoniidae</taxon>
        <taxon>Helobdella</taxon>
    </lineage>
</organism>
<evidence type="ECO:0000256" key="3">
    <source>
        <dbReference type="ARBA" id="ARBA00007336"/>
    </source>
</evidence>
<reference evidence="8 10" key="2">
    <citation type="journal article" date="2013" name="Nature">
        <title>Insights into bilaterian evolution from three spiralian genomes.</title>
        <authorList>
            <person name="Simakov O."/>
            <person name="Marletaz F."/>
            <person name="Cho S.J."/>
            <person name="Edsinger-Gonzales E."/>
            <person name="Havlak P."/>
            <person name="Hellsten U."/>
            <person name="Kuo D.H."/>
            <person name="Larsson T."/>
            <person name="Lv J."/>
            <person name="Arendt D."/>
            <person name="Savage R."/>
            <person name="Osoegawa K."/>
            <person name="de Jong P."/>
            <person name="Grimwood J."/>
            <person name="Chapman J.A."/>
            <person name="Shapiro H."/>
            <person name="Aerts A."/>
            <person name="Otillar R.P."/>
            <person name="Terry A.Y."/>
            <person name="Boore J.L."/>
            <person name="Grigoriev I.V."/>
            <person name="Lindberg D.R."/>
            <person name="Seaver E.C."/>
            <person name="Weisblat D.A."/>
            <person name="Putnam N.H."/>
            <person name="Rokhsar D.S."/>
        </authorList>
    </citation>
    <scope>NUCLEOTIDE SEQUENCE</scope>
</reference>
<feature type="compositionally biased region" description="Basic residues" evidence="7">
    <location>
        <begin position="268"/>
        <end position="291"/>
    </location>
</feature>
<dbReference type="GO" id="GO:0030687">
    <property type="term" value="C:preribosome, large subunit precursor"/>
    <property type="evidence" value="ECO:0000318"/>
    <property type="project" value="GO_Central"/>
</dbReference>
<dbReference type="GO" id="GO:0006364">
    <property type="term" value="P:rRNA processing"/>
    <property type="evidence" value="ECO:0000318"/>
    <property type="project" value="GO_Central"/>
</dbReference>
<dbReference type="FunCoup" id="T1F4Z2">
    <property type="interactions" value="1318"/>
</dbReference>
<reference evidence="10" key="1">
    <citation type="submission" date="2012-12" db="EMBL/GenBank/DDBJ databases">
        <authorList>
            <person name="Hellsten U."/>
            <person name="Grimwood J."/>
            <person name="Chapman J.A."/>
            <person name="Shapiro H."/>
            <person name="Aerts A."/>
            <person name="Otillar R.P."/>
            <person name="Terry A.Y."/>
            <person name="Boore J.L."/>
            <person name="Simakov O."/>
            <person name="Marletaz F."/>
            <person name="Cho S.-J."/>
            <person name="Edsinger-Gonzales E."/>
            <person name="Havlak P."/>
            <person name="Kuo D.-H."/>
            <person name="Larsson T."/>
            <person name="Lv J."/>
            <person name="Arendt D."/>
            <person name="Savage R."/>
            <person name="Osoegawa K."/>
            <person name="de Jong P."/>
            <person name="Lindberg D.R."/>
            <person name="Seaver E.C."/>
            <person name="Weisblat D.A."/>
            <person name="Putnam N.H."/>
            <person name="Grigoriev I.V."/>
            <person name="Rokhsar D.S."/>
        </authorList>
    </citation>
    <scope>NUCLEOTIDE SEQUENCE</scope>
</reference>
<dbReference type="GO" id="GO:0042273">
    <property type="term" value="P:ribosomal large subunit biogenesis"/>
    <property type="evidence" value="ECO:0000318"/>
    <property type="project" value="GO_Central"/>
</dbReference>
<evidence type="ECO:0000256" key="6">
    <source>
        <dbReference type="ARBA" id="ARBA00023242"/>
    </source>
</evidence>
<dbReference type="HOGENOM" id="CLU_036007_1_0_1"/>
<keyword evidence="6" id="KW-0539">Nucleus</keyword>
<gene>
    <name evidence="9" type="primary">20203891</name>
    <name evidence="8" type="ORF">HELRODRAFT_172051</name>
</gene>
<proteinExistence type="inferred from homology"/>
<dbReference type="OrthoDB" id="443772at2759"/>
<feature type="compositionally biased region" description="Basic and acidic residues" evidence="7">
    <location>
        <begin position="292"/>
        <end position="301"/>
    </location>
</feature>
<dbReference type="RefSeq" id="XP_009016971.1">
    <property type="nucleotide sequence ID" value="XM_009018723.1"/>
</dbReference>
<evidence type="ECO:0000256" key="1">
    <source>
        <dbReference type="ARBA" id="ARBA00003387"/>
    </source>
</evidence>
<dbReference type="OMA" id="MAKSDNH"/>
<evidence type="ECO:0000256" key="7">
    <source>
        <dbReference type="SAM" id="MobiDB-lite"/>
    </source>
</evidence>
<feature type="compositionally biased region" description="Low complexity" evidence="7">
    <location>
        <begin position="244"/>
        <end position="256"/>
    </location>
</feature>
<dbReference type="Proteomes" id="UP000015101">
    <property type="component" value="Unassembled WGS sequence"/>
</dbReference>
<keyword evidence="4" id="KW-0690">Ribosome biogenesis</keyword>
<accession>T1F4Z2</accession>
<sequence length="329" mass="38481">MSDDDGFQVENDSDNDSDKELQVAFEKGLLKDTVIVSTTNPKPKYINNKVGLEEALRNLKRDLPWQETLDICVEPAPLPYCLKDDDESDIKGDGKEEENDFKLENLFYRQAQNAVLKGLARLTAFNIPTKRPEDYFAEMLKSDLHMKKVKENILSLQAIKDKSEKAKKEREAKKVKKLADKEGRKEKKKEKLEYKNTLKKVRKKLNLGQRGKILNPDDLFEDTSDRKSVEVVYRKEQKIKQQHKQQQQMNNNKNNNDSSYIVPEKPMKANKKRMMKNKKFGFGGQKKRSKYNTRESVDEVQFKSFRSPAAIKKYKNKNKSNNRRNKKKK</sequence>
<dbReference type="PANTHER" id="PTHR13028">
    <property type="entry name" value="RRNA PROCESSING PROTEIN EBNA1-BINDING PROTEIN-RELATED"/>
    <property type="match status" value="1"/>
</dbReference>
<evidence type="ECO:0000256" key="4">
    <source>
        <dbReference type="ARBA" id="ARBA00022517"/>
    </source>
</evidence>
<evidence type="ECO:0000256" key="2">
    <source>
        <dbReference type="ARBA" id="ARBA00004604"/>
    </source>
</evidence>
<comment type="function">
    <text evidence="1">Required for the processing of the 27S pre-rRNA.</text>
</comment>